<proteinExistence type="predicted"/>
<protein>
    <submittedName>
        <fullName evidence="1">Uncharacterized protein</fullName>
    </submittedName>
</protein>
<dbReference type="Proteomes" id="UP001370758">
    <property type="component" value="Unassembled WGS sequence"/>
</dbReference>
<dbReference type="EMBL" id="JAVHJL010000006">
    <property type="protein sequence ID" value="KAK6501056.1"/>
    <property type="molecule type" value="Genomic_DNA"/>
</dbReference>
<accession>A0AAV9W2A0</accession>
<evidence type="ECO:0000313" key="2">
    <source>
        <dbReference type="Proteomes" id="UP001370758"/>
    </source>
</evidence>
<keyword evidence="2" id="KW-1185">Reference proteome</keyword>
<dbReference type="AlphaFoldDB" id="A0AAV9W2A0"/>
<organism evidence="1 2">
    <name type="scientific">Arthrobotrys musiformis</name>
    <dbReference type="NCBI Taxonomy" id="47236"/>
    <lineage>
        <taxon>Eukaryota</taxon>
        <taxon>Fungi</taxon>
        <taxon>Dikarya</taxon>
        <taxon>Ascomycota</taxon>
        <taxon>Pezizomycotina</taxon>
        <taxon>Orbiliomycetes</taxon>
        <taxon>Orbiliales</taxon>
        <taxon>Orbiliaceae</taxon>
        <taxon>Arthrobotrys</taxon>
    </lineage>
</organism>
<reference evidence="1 2" key="1">
    <citation type="submission" date="2023-08" db="EMBL/GenBank/DDBJ databases">
        <authorList>
            <person name="Palmer J.M."/>
        </authorList>
    </citation>
    <scope>NUCLEOTIDE SEQUENCE [LARGE SCALE GENOMIC DNA]</scope>
    <source>
        <strain evidence="1 2">TWF481</strain>
    </source>
</reference>
<comment type="caution">
    <text evidence="1">The sequence shown here is derived from an EMBL/GenBank/DDBJ whole genome shotgun (WGS) entry which is preliminary data.</text>
</comment>
<gene>
    <name evidence="1" type="ORF">TWF481_008907</name>
</gene>
<name>A0AAV9W2A0_9PEZI</name>
<evidence type="ECO:0000313" key="1">
    <source>
        <dbReference type="EMBL" id="KAK6501056.1"/>
    </source>
</evidence>
<sequence>MVVGADVDVDVDVDTAVVAVVEVVEAVEAVAAGNAGNAGFQEGLKALKPSRWSIADRWLDLIRVVYSQREVIRQYAMDLGTCLGEQLHRRGSID</sequence>